<feature type="domain" description="DUF7014" evidence="2">
    <location>
        <begin position="186"/>
        <end position="309"/>
    </location>
</feature>
<dbReference type="Proteomes" id="UP000605099">
    <property type="component" value="Unassembled WGS sequence"/>
</dbReference>
<keyword evidence="4" id="KW-1185">Reference proteome</keyword>
<evidence type="ECO:0000259" key="2">
    <source>
        <dbReference type="Pfam" id="PF22809"/>
    </source>
</evidence>
<organism evidence="3 4">
    <name type="scientific">Novosphingobium indicum</name>
    <dbReference type="NCBI Taxonomy" id="462949"/>
    <lineage>
        <taxon>Bacteria</taxon>
        <taxon>Pseudomonadati</taxon>
        <taxon>Pseudomonadota</taxon>
        <taxon>Alphaproteobacteria</taxon>
        <taxon>Sphingomonadales</taxon>
        <taxon>Sphingomonadaceae</taxon>
        <taxon>Novosphingobium</taxon>
    </lineage>
</organism>
<feature type="domain" description="HEPN AbiJ-N-terminal" evidence="1">
    <location>
        <begin position="8"/>
        <end position="177"/>
    </location>
</feature>
<dbReference type="InterPro" id="IPR054280">
    <property type="entry name" value="DUF7014"/>
</dbReference>
<reference evidence="4" key="1">
    <citation type="journal article" date="2019" name="Int. J. Syst. Evol. Microbiol.">
        <title>The Global Catalogue of Microorganisms (GCM) 10K type strain sequencing project: providing services to taxonomists for standard genome sequencing and annotation.</title>
        <authorList>
            <consortium name="The Broad Institute Genomics Platform"/>
            <consortium name="The Broad Institute Genome Sequencing Center for Infectious Disease"/>
            <person name="Wu L."/>
            <person name="Ma J."/>
        </authorList>
    </citation>
    <scope>NUCLEOTIDE SEQUENCE [LARGE SCALE GENOMIC DNA]</scope>
    <source>
        <strain evidence="4">CGMCC 1.6784</strain>
    </source>
</reference>
<evidence type="ECO:0000313" key="4">
    <source>
        <dbReference type="Proteomes" id="UP000605099"/>
    </source>
</evidence>
<evidence type="ECO:0008006" key="5">
    <source>
        <dbReference type="Google" id="ProtNLM"/>
    </source>
</evidence>
<dbReference type="InterPro" id="IPR049503">
    <property type="entry name" value="AbiJ_NTD4"/>
</dbReference>
<name>A0ABQ2JGZ6_9SPHN</name>
<proteinExistence type="predicted"/>
<dbReference type="EMBL" id="BMLK01000004">
    <property type="protein sequence ID" value="GGN44726.1"/>
    <property type="molecule type" value="Genomic_DNA"/>
</dbReference>
<accession>A0ABQ2JGZ6</accession>
<gene>
    <name evidence="3" type="ORF">GCM10011349_10070</name>
</gene>
<dbReference type="Pfam" id="PF22809">
    <property type="entry name" value="DUF7014"/>
    <property type="match status" value="1"/>
</dbReference>
<dbReference type="NCBIfam" id="NF046078">
    <property type="entry name" value="STM4504_CBY0614"/>
    <property type="match status" value="1"/>
</dbReference>
<dbReference type="Pfam" id="PF18863">
    <property type="entry name" value="AbiJ_NTD4"/>
    <property type="match status" value="1"/>
</dbReference>
<evidence type="ECO:0000259" key="1">
    <source>
        <dbReference type="Pfam" id="PF18863"/>
    </source>
</evidence>
<evidence type="ECO:0000313" key="3">
    <source>
        <dbReference type="EMBL" id="GGN44726.1"/>
    </source>
</evidence>
<sequence>MFMAIYNLFSKRQADAANSGISDVYQYDEIPQNLRVQVGQISTEAIGQYGSYAGSYTNIIEDNDVWHNIERIYLREKGLDRISHEDFSGARILAYMRKCATLDWLDFLELIAIGIEIMAGERYRYKRQTWQVSMQGQKAIDEINYRLLQAGVGYQLEGTRLIRVDSQYVHAEVVKPALSLLSGQGFEGPRQEFLEAHQHYRASEFRQAVAMAANAVESTFKSIFDQKGWTYQKGARISDLVKVAKANGLWPVYLDGSFDQLVATLQSGLPKIRDNDASHGQGSTPKNVPGYIAAYALHLAASKIVFIAEASKCMARSE</sequence>
<protein>
    <recommendedName>
        <fullName evidence="5">Abortive infection protein-like C-terminal domain-containing protein</fullName>
    </recommendedName>
</protein>
<comment type="caution">
    <text evidence="3">The sequence shown here is derived from an EMBL/GenBank/DDBJ whole genome shotgun (WGS) entry which is preliminary data.</text>
</comment>